<dbReference type="PANTHER" id="PTHR34979:SF1">
    <property type="entry name" value="INNER MEMBRANE PROTEIN YGAZ"/>
    <property type="match status" value="1"/>
</dbReference>
<evidence type="ECO:0000256" key="6">
    <source>
        <dbReference type="ARBA" id="ARBA00022989"/>
    </source>
</evidence>
<keyword evidence="3" id="KW-0813">Transport</keyword>
<keyword evidence="7 8" id="KW-0472">Membrane</keyword>
<dbReference type="GO" id="GO:1903785">
    <property type="term" value="P:L-valine transmembrane transport"/>
    <property type="evidence" value="ECO:0007669"/>
    <property type="project" value="TreeGrafter"/>
</dbReference>
<sequence precursor="true">MIFKMNSITRSIVAVCLIDGVVGLSFGATAGHFGIDLWIPFILAVTVLAGASEFIFISVLATGGNPIMGALAGLLVNIRHLPFGVLVKHEVGSGWKHLLGSHLMNDESVAFALSQSKPERKKYAYWLSGLGILLCWPIGILIGGVFSDLIINPEQLGLDALFPCLIFALVVPTISTKRKAIQSALGATLATVSTPFLAAGLPAVLALSALFLFPLKSKKKTT</sequence>
<evidence type="ECO:0000256" key="7">
    <source>
        <dbReference type="ARBA" id="ARBA00023136"/>
    </source>
</evidence>
<evidence type="ECO:0000256" key="4">
    <source>
        <dbReference type="ARBA" id="ARBA00022475"/>
    </source>
</evidence>
<dbReference type="InterPro" id="IPR011606">
    <property type="entry name" value="Brnchd-chn_aa_trnsp_permease"/>
</dbReference>
<evidence type="ECO:0000256" key="3">
    <source>
        <dbReference type="ARBA" id="ARBA00022448"/>
    </source>
</evidence>
<dbReference type="eggNOG" id="COG1296">
    <property type="taxonomic scope" value="Bacteria"/>
</dbReference>
<feature type="transmembrane region" description="Helical" evidence="8">
    <location>
        <begin position="187"/>
        <end position="213"/>
    </location>
</feature>
<evidence type="ECO:0000256" key="5">
    <source>
        <dbReference type="ARBA" id="ARBA00022692"/>
    </source>
</evidence>
<protein>
    <submittedName>
        <fullName evidence="9">AzlC family protein</fullName>
    </submittedName>
</protein>
<feature type="transmembrane region" description="Helical" evidence="8">
    <location>
        <begin position="123"/>
        <end position="146"/>
    </location>
</feature>
<feature type="transmembrane region" description="Helical" evidence="8">
    <location>
        <begin position="158"/>
        <end position="175"/>
    </location>
</feature>
<dbReference type="Proteomes" id="UP000001062">
    <property type="component" value="Chromosome"/>
</dbReference>
<dbReference type="EMBL" id="CP002583">
    <property type="protein sequence ID" value="ADZ89830.1"/>
    <property type="molecule type" value="Genomic_DNA"/>
</dbReference>
<keyword evidence="5 8" id="KW-0812">Transmembrane</keyword>
<dbReference type="Pfam" id="PF03591">
    <property type="entry name" value="AzlC"/>
    <property type="match status" value="1"/>
</dbReference>
<comment type="similarity">
    <text evidence="2">Belongs to the AzlC family.</text>
</comment>
<evidence type="ECO:0000313" key="10">
    <source>
        <dbReference type="Proteomes" id="UP000001062"/>
    </source>
</evidence>
<dbReference type="HOGENOM" id="CLU_065777_0_1_6"/>
<keyword evidence="6 8" id="KW-1133">Transmembrane helix</keyword>
<keyword evidence="10" id="KW-1185">Reference proteome</keyword>
<dbReference type="PATRIC" id="fig|717774.3.peg.549"/>
<dbReference type="KEGG" id="mme:Marme_0534"/>
<dbReference type="PANTHER" id="PTHR34979">
    <property type="entry name" value="INNER MEMBRANE PROTEIN YGAZ"/>
    <property type="match status" value="1"/>
</dbReference>
<dbReference type="GO" id="GO:0005886">
    <property type="term" value="C:plasma membrane"/>
    <property type="evidence" value="ECO:0007669"/>
    <property type="project" value="UniProtKB-SubCell"/>
</dbReference>
<name>F2K0B5_MARM1</name>
<evidence type="ECO:0000256" key="2">
    <source>
        <dbReference type="ARBA" id="ARBA00010735"/>
    </source>
</evidence>
<feature type="transmembrane region" description="Helical" evidence="8">
    <location>
        <begin position="12"/>
        <end position="31"/>
    </location>
</feature>
<dbReference type="OrthoDB" id="5195391at2"/>
<evidence type="ECO:0000313" key="9">
    <source>
        <dbReference type="EMBL" id="ADZ89830.1"/>
    </source>
</evidence>
<keyword evidence="4" id="KW-1003">Cell membrane</keyword>
<evidence type="ECO:0000256" key="1">
    <source>
        <dbReference type="ARBA" id="ARBA00004651"/>
    </source>
</evidence>
<gene>
    <name evidence="9" type="ordered locus">Marme_0534</name>
</gene>
<dbReference type="STRING" id="717774.Marme_0534"/>
<reference evidence="9 10" key="1">
    <citation type="journal article" date="2012" name="Stand. Genomic Sci.">
        <title>Complete genome sequence of the melanogenic marine bacterium Marinomonas mediterranea type strain (MMB-1(T)).</title>
        <authorList>
            <person name="Lucas-Elio P."/>
            <person name="Goodwin L."/>
            <person name="Woyke T."/>
            <person name="Pitluck S."/>
            <person name="Nolan M."/>
            <person name="Kyrpides N.C."/>
            <person name="Detter J.C."/>
            <person name="Copeland A."/>
            <person name="Teshima H."/>
            <person name="Bruce D."/>
            <person name="Detter C."/>
            <person name="Tapia R."/>
            <person name="Han S."/>
            <person name="Land M.L."/>
            <person name="Ivanova N."/>
            <person name="Mikhailova N."/>
            <person name="Johnston A.W."/>
            <person name="Sanchez-Amat A."/>
        </authorList>
    </citation>
    <scope>NUCLEOTIDE SEQUENCE [LARGE SCALE GENOMIC DNA]</scope>
    <source>
        <strain evidence="10">ATCC 700492 / JCM 21426 / NBRC 103028 / MMB-1</strain>
    </source>
</reference>
<dbReference type="AlphaFoldDB" id="F2K0B5"/>
<comment type="subcellular location">
    <subcellularLocation>
        <location evidence="1">Cell membrane</location>
        <topology evidence="1">Multi-pass membrane protein</topology>
    </subcellularLocation>
</comment>
<proteinExistence type="inferred from homology"/>
<accession>F2K0B5</accession>
<evidence type="ECO:0000256" key="8">
    <source>
        <dbReference type="SAM" id="Phobius"/>
    </source>
</evidence>
<organism evidence="9 10">
    <name type="scientific">Marinomonas mediterranea (strain ATCC 700492 / JCM 21426 / NBRC 103028 / MMB-1)</name>
    <dbReference type="NCBI Taxonomy" id="717774"/>
    <lineage>
        <taxon>Bacteria</taxon>
        <taxon>Pseudomonadati</taxon>
        <taxon>Pseudomonadota</taxon>
        <taxon>Gammaproteobacteria</taxon>
        <taxon>Oceanospirillales</taxon>
        <taxon>Oceanospirillaceae</taxon>
        <taxon>Marinomonas</taxon>
    </lineage>
</organism>
<feature type="transmembrane region" description="Helical" evidence="8">
    <location>
        <begin position="37"/>
        <end position="61"/>
    </location>
</feature>
<dbReference type="RefSeq" id="WP_013659735.1">
    <property type="nucleotide sequence ID" value="NC_015276.1"/>
</dbReference>